<feature type="compositionally biased region" description="Basic and acidic residues" evidence="1">
    <location>
        <begin position="1"/>
        <end position="15"/>
    </location>
</feature>
<evidence type="ECO:0000256" key="1">
    <source>
        <dbReference type="SAM" id="MobiDB-lite"/>
    </source>
</evidence>
<dbReference type="AlphaFoldDB" id="A0A850P3U2"/>
<evidence type="ECO:0000313" key="2">
    <source>
        <dbReference type="EMBL" id="NVN39335.1"/>
    </source>
</evidence>
<dbReference type="EMBL" id="JABXXR010000007">
    <property type="protein sequence ID" value="NVN39335.1"/>
    <property type="molecule type" value="Genomic_DNA"/>
</dbReference>
<organism evidence="2 3">
    <name type="scientific">Ameyamaea chiangmaiensis</name>
    <dbReference type="NCBI Taxonomy" id="442969"/>
    <lineage>
        <taxon>Bacteria</taxon>
        <taxon>Pseudomonadati</taxon>
        <taxon>Pseudomonadota</taxon>
        <taxon>Alphaproteobacteria</taxon>
        <taxon>Acetobacterales</taxon>
        <taxon>Acetobacteraceae</taxon>
        <taxon>Ameyamaea</taxon>
    </lineage>
</organism>
<gene>
    <name evidence="2" type="ORF">HUK82_01980</name>
</gene>
<protein>
    <submittedName>
        <fullName evidence="2">Uncharacterized protein</fullName>
    </submittedName>
</protein>
<dbReference type="Proteomes" id="UP000585665">
    <property type="component" value="Unassembled WGS sequence"/>
</dbReference>
<comment type="caution">
    <text evidence="2">The sequence shown here is derived from an EMBL/GenBank/DDBJ whole genome shotgun (WGS) entry which is preliminary data.</text>
</comment>
<name>A0A850P3U2_9PROT</name>
<keyword evidence="3" id="KW-1185">Reference proteome</keyword>
<accession>A0A850P3U2</accession>
<evidence type="ECO:0000313" key="3">
    <source>
        <dbReference type="Proteomes" id="UP000585665"/>
    </source>
</evidence>
<dbReference type="RefSeq" id="WP_176612354.1">
    <property type="nucleotide sequence ID" value="NZ_JABXXR010000007.1"/>
</dbReference>
<sequence>MAPDPRIEEHERRISNLETATSEIRAGQRDLSDKMMIMHGENRARADANEKKIAAGFSTLEAKVDGIGNLRGWVKWVLVITSCSGFASLINHLSGAAP</sequence>
<reference evidence="2 3" key="1">
    <citation type="submission" date="2020-06" db="EMBL/GenBank/DDBJ databases">
        <title>Description of novel acetic acid bacteria.</title>
        <authorList>
            <person name="Sombolestani A."/>
        </authorList>
    </citation>
    <scope>NUCLEOTIDE SEQUENCE [LARGE SCALE GENOMIC DNA]</scope>
    <source>
        <strain evidence="2 3">LMG 27010</strain>
    </source>
</reference>
<proteinExistence type="predicted"/>
<feature type="region of interest" description="Disordered" evidence="1">
    <location>
        <begin position="1"/>
        <end position="23"/>
    </location>
</feature>